<feature type="transmembrane region" description="Helical" evidence="7">
    <location>
        <begin position="20"/>
        <end position="43"/>
    </location>
</feature>
<evidence type="ECO:0000256" key="4">
    <source>
        <dbReference type="ARBA" id="ARBA00022692"/>
    </source>
</evidence>
<dbReference type="InterPro" id="IPR036259">
    <property type="entry name" value="MFS_trans_sf"/>
</dbReference>
<keyword evidence="4 7" id="KW-0812">Transmembrane</keyword>
<dbReference type="RefSeq" id="WP_344041135.1">
    <property type="nucleotide sequence ID" value="NZ_BAAAPB010000001.1"/>
</dbReference>
<feature type="transmembrane region" description="Helical" evidence="7">
    <location>
        <begin position="216"/>
        <end position="239"/>
    </location>
</feature>
<sequence length="419" mass="44103">MTARPRLSSFWHDLPREGKLLLSLVVVDFLGRGLTLPFAVVYLHQVRDFSLGTTGMLIGLGSLVGFAVVAPGGALIDRIGARKVMQGVQVLLIAGSVLLAFASTIPVAALALVLQGLAFGVIWPASQSLIAAIVPTELRQRYYGVNFTLLNLGIGLGGIISGLVVDVDRLSTFQAIYLLDAATFLPSAFVLAVPLRHVAGRPVHEDEDGERPSYLTLLRTPAVRTLLVVTLVAAFVGYAQLNAGMTAFATVVGGVSTRALGFAFAANTAVIVVLQLVVLQRIEGRRRTRVLAVMGVVWAVSWVCLGGAGLWPGTLTAALLVCACTTIFAFGETLLQPSIPAIVNDLATDRTRGRANALNSFGFQLPQVIAPPIAGLLIENDLSWLYVASLVAGSLVIGVLAISRLEPLLTPTANGVRAS</sequence>
<dbReference type="EMBL" id="BAAAPB010000001">
    <property type="protein sequence ID" value="GAA1945246.1"/>
    <property type="molecule type" value="Genomic_DNA"/>
</dbReference>
<evidence type="ECO:0000256" key="3">
    <source>
        <dbReference type="ARBA" id="ARBA00022475"/>
    </source>
</evidence>
<comment type="subcellular location">
    <subcellularLocation>
        <location evidence="1">Cell membrane</location>
        <topology evidence="1">Multi-pass membrane protein</topology>
    </subcellularLocation>
</comment>
<protein>
    <submittedName>
        <fullName evidence="9">MFS transporter</fullName>
    </submittedName>
</protein>
<reference evidence="10" key="1">
    <citation type="journal article" date="2019" name="Int. J. Syst. Evol. Microbiol.">
        <title>The Global Catalogue of Microorganisms (GCM) 10K type strain sequencing project: providing services to taxonomists for standard genome sequencing and annotation.</title>
        <authorList>
            <consortium name="The Broad Institute Genomics Platform"/>
            <consortium name="The Broad Institute Genome Sequencing Center for Infectious Disease"/>
            <person name="Wu L."/>
            <person name="Ma J."/>
        </authorList>
    </citation>
    <scope>NUCLEOTIDE SEQUENCE [LARGE SCALE GENOMIC DNA]</scope>
    <source>
        <strain evidence="10">JCM 15309</strain>
    </source>
</reference>
<feature type="transmembrane region" description="Helical" evidence="7">
    <location>
        <begin position="142"/>
        <end position="164"/>
    </location>
</feature>
<evidence type="ECO:0000256" key="7">
    <source>
        <dbReference type="SAM" id="Phobius"/>
    </source>
</evidence>
<dbReference type="Proteomes" id="UP001500571">
    <property type="component" value="Unassembled WGS sequence"/>
</dbReference>
<dbReference type="InterPro" id="IPR020846">
    <property type="entry name" value="MFS_dom"/>
</dbReference>
<evidence type="ECO:0000256" key="6">
    <source>
        <dbReference type="ARBA" id="ARBA00023136"/>
    </source>
</evidence>
<evidence type="ECO:0000313" key="9">
    <source>
        <dbReference type="EMBL" id="GAA1945246.1"/>
    </source>
</evidence>
<evidence type="ECO:0000256" key="5">
    <source>
        <dbReference type="ARBA" id="ARBA00022989"/>
    </source>
</evidence>
<feature type="transmembrane region" description="Helical" evidence="7">
    <location>
        <begin position="88"/>
        <end position="111"/>
    </location>
</feature>
<feature type="transmembrane region" description="Helical" evidence="7">
    <location>
        <begin position="259"/>
        <end position="278"/>
    </location>
</feature>
<keyword evidence="3" id="KW-1003">Cell membrane</keyword>
<feature type="transmembrane region" description="Helical" evidence="7">
    <location>
        <begin position="384"/>
        <end position="402"/>
    </location>
</feature>
<feature type="transmembrane region" description="Helical" evidence="7">
    <location>
        <begin position="317"/>
        <end position="335"/>
    </location>
</feature>
<evidence type="ECO:0000256" key="1">
    <source>
        <dbReference type="ARBA" id="ARBA00004651"/>
    </source>
</evidence>
<feature type="transmembrane region" description="Helical" evidence="7">
    <location>
        <begin position="117"/>
        <end position="135"/>
    </location>
</feature>
<feature type="transmembrane region" description="Helical" evidence="7">
    <location>
        <begin position="290"/>
        <end position="311"/>
    </location>
</feature>
<feature type="transmembrane region" description="Helical" evidence="7">
    <location>
        <begin position="55"/>
        <end position="76"/>
    </location>
</feature>
<comment type="caution">
    <text evidence="9">The sequence shown here is derived from an EMBL/GenBank/DDBJ whole genome shotgun (WGS) entry which is preliminary data.</text>
</comment>
<proteinExistence type="predicted"/>
<accession>A0ABP5BI73</accession>
<gene>
    <name evidence="9" type="ORF">GCM10009798_00200</name>
</gene>
<dbReference type="InterPro" id="IPR050171">
    <property type="entry name" value="MFS_Transporters"/>
</dbReference>
<feature type="domain" description="Major facilitator superfamily (MFS) profile" evidence="8">
    <location>
        <begin position="1"/>
        <end position="410"/>
    </location>
</feature>
<dbReference type="PANTHER" id="PTHR23517:SF2">
    <property type="entry name" value="MULTIDRUG RESISTANCE PROTEIN MDTH"/>
    <property type="match status" value="1"/>
</dbReference>
<evidence type="ECO:0000259" key="8">
    <source>
        <dbReference type="PROSITE" id="PS50850"/>
    </source>
</evidence>
<feature type="transmembrane region" description="Helical" evidence="7">
    <location>
        <begin position="356"/>
        <end position="378"/>
    </location>
</feature>
<keyword evidence="2" id="KW-0813">Transport</keyword>
<name>A0ABP5BI73_9ACTN</name>
<keyword evidence="6 7" id="KW-0472">Membrane</keyword>
<dbReference type="Gene3D" id="1.20.1250.20">
    <property type="entry name" value="MFS general substrate transporter like domains"/>
    <property type="match status" value="1"/>
</dbReference>
<dbReference type="Pfam" id="PF07690">
    <property type="entry name" value="MFS_1"/>
    <property type="match status" value="1"/>
</dbReference>
<organism evidence="9 10">
    <name type="scientific">Nocardioides panacihumi</name>
    <dbReference type="NCBI Taxonomy" id="400774"/>
    <lineage>
        <taxon>Bacteria</taxon>
        <taxon>Bacillati</taxon>
        <taxon>Actinomycetota</taxon>
        <taxon>Actinomycetes</taxon>
        <taxon>Propionibacteriales</taxon>
        <taxon>Nocardioidaceae</taxon>
        <taxon>Nocardioides</taxon>
    </lineage>
</organism>
<dbReference type="PROSITE" id="PS50850">
    <property type="entry name" value="MFS"/>
    <property type="match status" value="1"/>
</dbReference>
<keyword evidence="5 7" id="KW-1133">Transmembrane helix</keyword>
<keyword evidence="10" id="KW-1185">Reference proteome</keyword>
<dbReference type="InterPro" id="IPR011701">
    <property type="entry name" value="MFS"/>
</dbReference>
<dbReference type="PANTHER" id="PTHR23517">
    <property type="entry name" value="RESISTANCE PROTEIN MDTM, PUTATIVE-RELATED-RELATED"/>
    <property type="match status" value="1"/>
</dbReference>
<dbReference type="SUPFAM" id="SSF103473">
    <property type="entry name" value="MFS general substrate transporter"/>
    <property type="match status" value="1"/>
</dbReference>
<feature type="transmembrane region" description="Helical" evidence="7">
    <location>
        <begin position="176"/>
        <end position="195"/>
    </location>
</feature>
<evidence type="ECO:0000256" key="2">
    <source>
        <dbReference type="ARBA" id="ARBA00022448"/>
    </source>
</evidence>
<evidence type="ECO:0000313" key="10">
    <source>
        <dbReference type="Proteomes" id="UP001500571"/>
    </source>
</evidence>